<organism evidence="2 3">
    <name type="scientific">Nesterenkonia salmonea</name>
    <dbReference type="NCBI Taxonomy" id="1804987"/>
    <lineage>
        <taxon>Bacteria</taxon>
        <taxon>Bacillati</taxon>
        <taxon>Actinomycetota</taxon>
        <taxon>Actinomycetes</taxon>
        <taxon>Micrococcales</taxon>
        <taxon>Micrococcaceae</taxon>
        <taxon>Nesterenkonia</taxon>
    </lineage>
</organism>
<evidence type="ECO:0000259" key="1">
    <source>
        <dbReference type="Pfam" id="PF13468"/>
    </source>
</evidence>
<evidence type="ECO:0000313" key="3">
    <source>
        <dbReference type="Proteomes" id="UP000310458"/>
    </source>
</evidence>
<dbReference type="OrthoDB" id="3227561at2"/>
<dbReference type="SUPFAM" id="SSF54593">
    <property type="entry name" value="Glyoxalase/Bleomycin resistance protein/Dihydroxybiphenyl dioxygenase"/>
    <property type="match status" value="1"/>
</dbReference>
<dbReference type="PANTHER" id="PTHR40265:SF1">
    <property type="entry name" value="GLYOXALASE-LIKE DOMAIN-CONTAINING PROTEIN"/>
    <property type="match status" value="1"/>
</dbReference>
<feature type="domain" description="Glyoxalase-like" evidence="1">
    <location>
        <begin position="65"/>
        <end position="239"/>
    </location>
</feature>
<keyword evidence="3" id="KW-1185">Reference proteome</keyword>
<dbReference type="AlphaFoldDB" id="A0A5R9B8Z5"/>
<proteinExistence type="predicted"/>
<sequence>MGGRERLPRHRIHQARCRRVEHHGSKGLRHEMPHMSVDTLSETACRRAANLRPEECQMTNTPALLDHVVVVTNDLDTAVEQIAKATGVTLEPGGVHPSFGTRNYLASFGSGAYLEVIGVDRENTGYTGTRPFGIDDATGTFAATWAITPQDIEAAVVASRAHGVDPGEPEPKSRRRPDGSLLEWKLTHSFSEPSGVVPFMLDWEGATTPAETTTATLKLVQLTASHPEPETVVPLLRALGTDLNVKHGPAKLEVTLEGPAGRITL</sequence>
<dbReference type="InterPro" id="IPR029068">
    <property type="entry name" value="Glyas_Bleomycin-R_OHBP_Dase"/>
</dbReference>
<dbReference type="InterPro" id="IPR025870">
    <property type="entry name" value="Glyoxalase-like_dom"/>
</dbReference>
<accession>A0A5R9B8Z5</accession>
<dbReference type="Gene3D" id="3.10.180.10">
    <property type="entry name" value="2,3-Dihydroxybiphenyl 1,2-Dioxygenase, domain 1"/>
    <property type="match status" value="1"/>
</dbReference>
<evidence type="ECO:0000313" key="2">
    <source>
        <dbReference type="EMBL" id="TLP94877.1"/>
    </source>
</evidence>
<name>A0A5R9B8Z5_9MICC</name>
<reference evidence="2 3" key="1">
    <citation type="submission" date="2019-05" db="EMBL/GenBank/DDBJ databases">
        <title>Nesterenkonia sp. GY074 isolated from the Southern Atlantic Ocean.</title>
        <authorList>
            <person name="Zhang G."/>
        </authorList>
    </citation>
    <scope>NUCLEOTIDE SEQUENCE [LARGE SCALE GENOMIC DNA]</scope>
    <source>
        <strain evidence="2 3">GY074</strain>
    </source>
</reference>
<protein>
    <submittedName>
        <fullName evidence="2">VOC family protein</fullName>
    </submittedName>
</protein>
<dbReference type="Pfam" id="PF13468">
    <property type="entry name" value="Glyoxalase_3"/>
    <property type="match status" value="1"/>
</dbReference>
<gene>
    <name evidence="2" type="ORF">FEF26_11235</name>
</gene>
<dbReference type="Proteomes" id="UP000310458">
    <property type="component" value="Unassembled WGS sequence"/>
</dbReference>
<dbReference type="EMBL" id="VAVZ01000031">
    <property type="protein sequence ID" value="TLP94877.1"/>
    <property type="molecule type" value="Genomic_DNA"/>
</dbReference>
<comment type="caution">
    <text evidence="2">The sequence shown here is derived from an EMBL/GenBank/DDBJ whole genome shotgun (WGS) entry which is preliminary data.</text>
</comment>
<dbReference type="PANTHER" id="PTHR40265">
    <property type="entry name" value="BLL2707 PROTEIN"/>
    <property type="match status" value="1"/>
</dbReference>